<dbReference type="InterPro" id="IPR039609">
    <property type="entry name" value="VQ_15/22"/>
</dbReference>
<protein>
    <recommendedName>
        <fullName evidence="2">VQ domain-containing protein</fullName>
    </recommendedName>
</protein>
<feature type="region of interest" description="Disordered" evidence="1">
    <location>
        <begin position="57"/>
        <end position="90"/>
    </location>
</feature>
<accession>A0ABP0YRA3</accession>
<sequence>MIICLSFSSSPLWVKWSKFVGVNPTHTQLNWWFDHLSPIDEITVDQWRAQFYPHTHAAASPSTAPPHHGPNTNTNSISKPRRRSRASRKAPTTLLNASTANFRDLVQQFTGFQAAGAALPLGSHKGPVNLSFGQAGDDHLHNNHPSVMLPFSDARLLQLRQPPPEHRFPNPPENNGFSRQAAELMEIQNLIDEDLNYDLQELGMEFSSSSGNGNYGGGYFH</sequence>
<dbReference type="PANTHER" id="PTHR33179">
    <property type="entry name" value="VQ MOTIF-CONTAINING PROTEIN"/>
    <property type="match status" value="1"/>
</dbReference>
<keyword evidence="4" id="KW-1185">Reference proteome</keyword>
<evidence type="ECO:0000259" key="2">
    <source>
        <dbReference type="Pfam" id="PF05678"/>
    </source>
</evidence>
<dbReference type="PANTHER" id="PTHR33179:SF29">
    <property type="entry name" value="OS06G0666400 PROTEIN"/>
    <property type="match status" value="1"/>
</dbReference>
<reference evidence="3 4" key="1">
    <citation type="submission" date="2024-03" db="EMBL/GenBank/DDBJ databases">
        <authorList>
            <person name="Gkanogiannis A."/>
            <person name="Becerra Lopez-Lavalle L."/>
        </authorList>
    </citation>
    <scope>NUCLEOTIDE SEQUENCE [LARGE SCALE GENOMIC DNA]</scope>
</reference>
<organism evidence="3 4">
    <name type="scientific">Citrullus colocynthis</name>
    <name type="common">colocynth</name>
    <dbReference type="NCBI Taxonomy" id="252529"/>
    <lineage>
        <taxon>Eukaryota</taxon>
        <taxon>Viridiplantae</taxon>
        <taxon>Streptophyta</taxon>
        <taxon>Embryophyta</taxon>
        <taxon>Tracheophyta</taxon>
        <taxon>Spermatophyta</taxon>
        <taxon>Magnoliopsida</taxon>
        <taxon>eudicotyledons</taxon>
        <taxon>Gunneridae</taxon>
        <taxon>Pentapetalae</taxon>
        <taxon>rosids</taxon>
        <taxon>fabids</taxon>
        <taxon>Cucurbitales</taxon>
        <taxon>Cucurbitaceae</taxon>
        <taxon>Benincaseae</taxon>
        <taxon>Citrullus</taxon>
    </lineage>
</organism>
<name>A0ABP0YRA3_9ROSI</name>
<evidence type="ECO:0000256" key="1">
    <source>
        <dbReference type="SAM" id="MobiDB-lite"/>
    </source>
</evidence>
<evidence type="ECO:0000313" key="3">
    <source>
        <dbReference type="EMBL" id="CAK9321305.1"/>
    </source>
</evidence>
<proteinExistence type="predicted"/>
<feature type="compositionally biased region" description="Basic residues" evidence="1">
    <location>
        <begin position="79"/>
        <end position="88"/>
    </location>
</feature>
<feature type="domain" description="VQ" evidence="2">
    <location>
        <begin position="90"/>
        <end position="113"/>
    </location>
</feature>
<dbReference type="Pfam" id="PF05678">
    <property type="entry name" value="VQ"/>
    <property type="match status" value="1"/>
</dbReference>
<dbReference type="InterPro" id="IPR008889">
    <property type="entry name" value="VQ"/>
</dbReference>
<dbReference type="Proteomes" id="UP001642487">
    <property type="component" value="Chromosome 4"/>
</dbReference>
<evidence type="ECO:0000313" key="4">
    <source>
        <dbReference type="Proteomes" id="UP001642487"/>
    </source>
</evidence>
<dbReference type="EMBL" id="OZ021738">
    <property type="protein sequence ID" value="CAK9321305.1"/>
    <property type="molecule type" value="Genomic_DNA"/>
</dbReference>
<gene>
    <name evidence="3" type="ORF">CITCOLO1_LOCUS13375</name>
</gene>